<keyword evidence="5" id="KW-0206">Cytoskeleton</keyword>
<evidence type="ECO:0000256" key="4">
    <source>
        <dbReference type="ARBA" id="ARBA00023203"/>
    </source>
</evidence>
<protein>
    <recommendedName>
        <fullName evidence="8">SH3 domain-containing protein</fullName>
    </recommendedName>
</protein>
<feature type="compositionally biased region" description="Acidic residues" evidence="7">
    <location>
        <begin position="11"/>
        <end position="21"/>
    </location>
</feature>
<evidence type="ECO:0000313" key="10">
    <source>
        <dbReference type="Proteomes" id="UP000271974"/>
    </source>
</evidence>
<evidence type="ECO:0000256" key="2">
    <source>
        <dbReference type="ARBA" id="ARBA00022443"/>
    </source>
</evidence>
<evidence type="ECO:0000256" key="1">
    <source>
        <dbReference type="ARBA" id="ARBA00004245"/>
    </source>
</evidence>
<name>A0A3S0ZPU5_ELYCH</name>
<reference evidence="9 10" key="1">
    <citation type="submission" date="2019-01" db="EMBL/GenBank/DDBJ databases">
        <title>A draft genome assembly of the solar-powered sea slug Elysia chlorotica.</title>
        <authorList>
            <person name="Cai H."/>
            <person name="Li Q."/>
            <person name="Fang X."/>
            <person name="Li J."/>
            <person name="Curtis N.E."/>
            <person name="Altenburger A."/>
            <person name="Shibata T."/>
            <person name="Feng M."/>
            <person name="Maeda T."/>
            <person name="Schwartz J.A."/>
            <person name="Shigenobu S."/>
            <person name="Lundholm N."/>
            <person name="Nishiyama T."/>
            <person name="Yang H."/>
            <person name="Hasebe M."/>
            <person name="Li S."/>
            <person name="Pierce S.K."/>
            <person name="Wang J."/>
        </authorList>
    </citation>
    <scope>NUCLEOTIDE SEQUENCE [LARGE SCALE GENOMIC DNA]</scope>
    <source>
        <strain evidence="9">EC2010</strain>
        <tissue evidence="9">Whole organism of an adult</tissue>
    </source>
</reference>
<dbReference type="PANTHER" id="PTHR10829">
    <property type="entry name" value="CORTACTIN AND DREBRIN"/>
    <property type="match status" value="1"/>
</dbReference>
<dbReference type="PROSITE" id="PS50002">
    <property type="entry name" value="SH3"/>
    <property type="match status" value="1"/>
</dbReference>
<feature type="compositionally biased region" description="Basic and acidic residues" evidence="7">
    <location>
        <begin position="45"/>
        <end position="57"/>
    </location>
</feature>
<dbReference type="GO" id="GO:0014069">
    <property type="term" value="C:postsynaptic density"/>
    <property type="evidence" value="ECO:0007669"/>
    <property type="project" value="TreeGrafter"/>
</dbReference>
<gene>
    <name evidence="9" type="ORF">EGW08_009314</name>
</gene>
<accession>A0A3S0ZPU5</accession>
<evidence type="ECO:0000256" key="5">
    <source>
        <dbReference type="ARBA" id="ARBA00023212"/>
    </source>
</evidence>
<feature type="compositionally biased region" description="Basic and acidic residues" evidence="7">
    <location>
        <begin position="25"/>
        <end position="36"/>
    </location>
</feature>
<dbReference type="GO" id="GO:0048812">
    <property type="term" value="P:neuron projection morphogenesis"/>
    <property type="evidence" value="ECO:0007669"/>
    <property type="project" value="TreeGrafter"/>
</dbReference>
<dbReference type="InterPro" id="IPR001452">
    <property type="entry name" value="SH3_domain"/>
</dbReference>
<dbReference type="GO" id="GO:0045773">
    <property type="term" value="P:positive regulation of axon extension"/>
    <property type="evidence" value="ECO:0007669"/>
    <property type="project" value="TreeGrafter"/>
</dbReference>
<dbReference type="AlphaFoldDB" id="A0A3S0ZPU5"/>
<sequence length="158" mass="18391">MKQGLPPRQDSDEEAEEDQDWNEPSAEHYEFREKRQPSFTEDYAAEERHHAETESHRVSGLQRYEEEEEEQQEEQPQQYDPEPEPEAEAEAVNFIPTPDQGLCARALYDYQAGDDTEITFDPNDIITNIEQIDEGWWQGFGPDGSYGMFPANYVELVN</sequence>
<evidence type="ECO:0000256" key="3">
    <source>
        <dbReference type="ARBA" id="ARBA00022490"/>
    </source>
</evidence>
<keyword evidence="2 6" id="KW-0728">SH3 domain</keyword>
<dbReference type="STRING" id="188477.A0A3S0ZPU5"/>
<dbReference type="Pfam" id="PF14604">
    <property type="entry name" value="SH3_9"/>
    <property type="match status" value="1"/>
</dbReference>
<dbReference type="GO" id="GO:0045211">
    <property type="term" value="C:postsynaptic membrane"/>
    <property type="evidence" value="ECO:0007669"/>
    <property type="project" value="TreeGrafter"/>
</dbReference>
<keyword evidence="10" id="KW-1185">Reference proteome</keyword>
<dbReference type="GO" id="GO:0030027">
    <property type="term" value="C:lamellipodium"/>
    <property type="evidence" value="ECO:0007669"/>
    <property type="project" value="TreeGrafter"/>
</dbReference>
<dbReference type="GO" id="GO:0098974">
    <property type="term" value="P:postsynaptic actin cytoskeleton organization"/>
    <property type="evidence" value="ECO:0007669"/>
    <property type="project" value="TreeGrafter"/>
</dbReference>
<dbReference type="GO" id="GO:0051015">
    <property type="term" value="F:actin filament binding"/>
    <property type="evidence" value="ECO:0007669"/>
    <property type="project" value="TreeGrafter"/>
</dbReference>
<comment type="subcellular location">
    <subcellularLocation>
        <location evidence="1">Cytoplasm</location>
        <location evidence="1">Cytoskeleton</location>
    </subcellularLocation>
</comment>
<proteinExistence type="predicted"/>
<dbReference type="Gene3D" id="2.30.30.40">
    <property type="entry name" value="SH3 Domains"/>
    <property type="match status" value="1"/>
</dbReference>
<dbReference type="Proteomes" id="UP000271974">
    <property type="component" value="Unassembled WGS sequence"/>
</dbReference>
<dbReference type="SUPFAM" id="SSF50044">
    <property type="entry name" value="SH3-domain"/>
    <property type="match status" value="1"/>
</dbReference>
<dbReference type="GO" id="GO:0030833">
    <property type="term" value="P:regulation of actin filament polymerization"/>
    <property type="evidence" value="ECO:0007669"/>
    <property type="project" value="TreeGrafter"/>
</dbReference>
<dbReference type="GO" id="GO:0005884">
    <property type="term" value="C:actin filament"/>
    <property type="evidence" value="ECO:0007669"/>
    <property type="project" value="TreeGrafter"/>
</dbReference>
<feature type="region of interest" description="Disordered" evidence="7">
    <location>
        <begin position="1"/>
        <end position="89"/>
    </location>
</feature>
<dbReference type="SMART" id="SM00326">
    <property type="entry name" value="SH3"/>
    <property type="match status" value="1"/>
</dbReference>
<dbReference type="GO" id="GO:0030864">
    <property type="term" value="C:cortical actin cytoskeleton"/>
    <property type="evidence" value="ECO:0007669"/>
    <property type="project" value="TreeGrafter"/>
</dbReference>
<evidence type="ECO:0000256" key="7">
    <source>
        <dbReference type="SAM" id="MobiDB-lite"/>
    </source>
</evidence>
<dbReference type="EMBL" id="RQTK01000265">
    <property type="protein sequence ID" value="RUS82930.1"/>
    <property type="molecule type" value="Genomic_DNA"/>
</dbReference>
<dbReference type="PRINTS" id="PR00452">
    <property type="entry name" value="SH3DOMAIN"/>
</dbReference>
<feature type="domain" description="SH3" evidence="8">
    <location>
        <begin position="99"/>
        <end position="158"/>
    </location>
</feature>
<dbReference type="InterPro" id="IPR035717">
    <property type="entry name" value="Drebrin-like_SH3"/>
</dbReference>
<dbReference type="FunFam" id="2.30.30.40:FF:000046">
    <property type="entry name" value="Drebrin-like protein isoform B"/>
    <property type="match status" value="1"/>
</dbReference>
<keyword evidence="3" id="KW-0963">Cytoplasm</keyword>
<evidence type="ECO:0000256" key="6">
    <source>
        <dbReference type="PROSITE-ProRule" id="PRU00192"/>
    </source>
</evidence>
<evidence type="ECO:0000259" key="8">
    <source>
        <dbReference type="PROSITE" id="PS50002"/>
    </source>
</evidence>
<dbReference type="PANTHER" id="PTHR10829:SF25">
    <property type="entry name" value="DREBRIN-LIKE PROTEIN"/>
    <property type="match status" value="1"/>
</dbReference>
<organism evidence="9 10">
    <name type="scientific">Elysia chlorotica</name>
    <name type="common">Eastern emerald elysia</name>
    <name type="synonym">Sea slug</name>
    <dbReference type="NCBI Taxonomy" id="188477"/>
    <lineage>
        <taxon>Eukaryota</taxon>
        <taxon>Metazoa</taxon>
        <taxon>Spiralia</taxon>
        <taxon>Lophotrochozoa</taxon>
        <taxon>Mollusca</taxon>
        <taxon>Gastropoda</taxon>
        <taxon>Heterobranchia</taxon>
        <taxon>Euthyneura</taxon>
        <taxon>Panpulmonata</taxon>
        <taxon>Sacoglossa</taxon>
        <taxon>Placobranchoidea</taxon>
        <taxon>Plakobranchidae</taxon>
        <taxon>Elysia</taxon>
    </lineage>
</organism>
<dbReference type="CDD" id="cd11960">
    <property type="entry name" value="SH3_Abp1_eu"/>
    <property type="match status" value="1"/>
</dbReference>
<dbReference type="OrthoDB" id="5971719at2759"/>
<dbReference type="GO" id="GO:0030425">
    <property type="term" value="C:dendrite"/>
    <property type="evidence" value="ECO:0007669"/>
    <property type="project" value="TreeGrafter"/>
</dbReference>
<dbReference type="GO" id="GO:0030427">
    <property type="term" value="C:site of polarized growth"/>
    <property type="evidence" value="ECO:0007669"/>
    <property type="project" value="TreeGrafter"/>
</dbReference>
<dbReference type="InterPro" id="IPR036028">
    <property type="entry name" value="SH3-like_dom_sf"/>
</dbReference>
<comment type="caution">
    <text evidence="9">The sequence shown here is derived from an EMBL/GenBank/DDBJ whole genome shotgun (WGS) entry which is preliminary data.</text>
</comment>
<evidence type="ECO:0000313" key="9">
    <source>
        <dbReference type="EMBL" id="RUS82930.1"/>
    </source>
</evidence>
<keyword evidence="4" id="KW-0009">Actin-binding</keyword>